<accession>A0AA96WET9</accession>
<organism evidence="1">
    <name type="scientific">Leptolyngbya sp. NK1-12</name>
    <dbReference type="NCBI Taxonomy" id="2547451"/>
    <lineage>
        <taxon>Bacteria</taxon>
        <taxon>Bacillati</taxon>
        <taxon>Cyanobacteriota</taxon>
        <taxon>Cyanophyceae</taxon>
        <taxon>Leptolyngbyales</taxon>
        <taxon>Leptolyngbyaceae</taxon>
        <taxon>Leptolyngbya group</taxon>
        <taxon>Leptolyngbya</taxon>
    </lineage>
</organism>
<evidence type="ECO:0000313" key="1">
    <source>
        <dbReference type="EMBL" id="WNZ24847.1"/>
    </source>
</evidence>
<protein>
    <submittedName>
        <fullName evidence="1">Uncharacterized protein</fullName>
    </submittedName>
</protein>
<dbReference type="AlphaFoldDB" id="A0AA96WET9"/>
<reference evidence="1" key="1">
    <citation type="submission" date="2020-05" db="EMBL/GenBank/DDBJ databases">
        <authorList>
            <person name="Zhu T."/>
            <person name="Keshari N."/>
            <person name="Lu X."/>
        </authorList>
    </citation>
    <scope>NUCLEOTIDE SEQUENCE</scope>
    <source>
        <strain evidence="1">NK1-12</strain>
    </source>
</reference>
<gene>
    <name evidence="1" type="ORF">HJG54_19670</name>
</gene>
<sequence>MPANVYESRREVWVTPFTGAGIKYGFLTNVSTAVGTACGHTAVDRANPPVGLVFGANAPKPGRASKRRADGIDSTFYDISKVSTLRSGGYSLTAPTIRRGRATVASKAVYVDLNGVKYAWRMPLVTYNKIADDRAVLGIEDADQNDRDLVWGARFPKPPKAAKTIITGSSVDVISTFVDPASIDNLPAGWSTAGREKVLG</sequence>
<dbReference type="RefSeq" id="WP_316430843.1">
    <property type="nucleotide sequence ID" value="NZ_CP053586.1"/>
</dbReference>
<proteinExistence type="predicted"/>
<dbReference type="EMBL" id="CP053586">
    <property type="protein sequence ID" value="WNZ24847.1"/>
    <property type="molecule type" value="Genomic_DNA"/>
</dbReference>
<name>A0AA96WET9_9CYAN</name>